<feature type="chain" id="PRO_5026228717" evidence="6">
    <location>
        <begin position="23"/>
        <end position="394"/>
    </location>
</feature>
<dbReference type="SUPFAM" id="SSF47565">
    <property type="entry name" value="Insect pheromone/odorant-binding proteins"/>
    <property type="match status" value="3"/>
</dbReference>
<dbReference type="SMART" id="SM00708">
    <property type="entry name" value="PhBP"/>
    <property type="match status" value="3"/>
</dbReference>
<dbReference type="Gene3D" id="1.10.238.20">
    <property type="entry name" value="Pheromone/general odorant binding protein domain"/>
    <property type="match status" value="3"/>
</dbReference>
<keyword evidence="3" id="KW-0964">Secreted</keyword>
<feature type="signal peptide" evidence="6">
    <location>
        <begin position="1"/>
        <end position="22"/>
    </location>
</feature>
<dbReference type="InterPro" id="IPR006170">
    <property type="entry name" value="PBP/GOBP"/>
</dbReference>
<dbReference type="Pfam" id="PF01395">
    <property type="entry name" value="PBP_GOBP"/>
    <property type="match status" value="2"/>
</dbReference>
<dbReference type="InterPro" id="IPR036728">
    <property type="entry name" value="PBP_GOBP_sf"/>
</dbReference>
<dbReference type="PANTHER" id="PTHR11857">
    <property type="entry name" value="ODORANT BINDING PROTEIN-RELATED"/>
    <property type="match status" value="1"/>
</dbReference>
<protein>
    <submittedName>
        <fullName evidence="8">Uncharacterized protein isoform X3</fullName>
    </submittedName>
</protein>
<keyword evidence="7" id="KW-1185">Reference proteome</keyword>
<accession>A0A6I8WDZ7</accession>
<evidence type="ECO:0000256" key="4">
    <source>
        <dbReference type="ARBA" id="ARBA00022729"/>
    </source>
</evidence>
<evidence type="ECO:0000256" key="2">
    <source>
        <dbReference type="ARBA" id="ARBA00008098"/>
    </source>
</evidence>
<dbReference type="InParanoid" id="A0A6I8WDZ7"/>
<dbReference type="Proteomes" id="UP000001819">
    <property type="component" value="Chromosome 2"/>
</dbReference>
<dbReference type="FunCoup" id="A0A6I8WDZ7">
    <property type="interactions" value="27"/>
</dbReference>
<comment type="subcellular location">
    <subcellularLocation>
        <location evidence="1">Secreted</location>
    </subcellularLocation>
</comment>
<evidence type="ECO:0000256" key="6">
    <source>
        <dbReference type="SAM" id="SignalP"/>
    </source>
</evidence>
<sequence length="394" mass="45504">MKSFTLLLIVAVAAAAVSQVSAQWLPLLADVTPYPPITLQTSAKFQVRTHDDAAKAFEDCREDNYVPDDIYEKFLNYEFPAHRRTSCFVKCFVEKMGLFSESRGFDEKAMIKQFTVKTPKDLDTVQHGLEKCIDHNEAESDVCTFANRVFSCWLPINRHVVRKVLADLAGEAKILENCLKKVSSPERIVSDLQKLERYPEWTSEEVPCLMRCLASEKGWFDIVKNKWQGKRLTDDIGADVYNYCRFELMRKSRDGCSFAYRGLRCLKQAELHAGTSLSTLLHCARTLNATNVELLQYNQLKTEEPIPCLFQCFADAMGFYDTAGNWRLLNWQQAFGPSRMENQTQEQPLDYSECRRSDKERKEATSKCSWMYEEYKCWERLNGNDFGEESRETS</sequence>
<name>A0A6I8WDZ7_DROPS</name>
<evidence type="ECO:0000313" key="8">
    <source>
        <dbReference type="RefSeq" id="XP_033240784.1"/>
    </source>
</evidence>
<evidence type="ECO:0000256" key="5">
    <source>
        <dbReference type="ARBA" id="ARBA00023157"/>
    </source>
</evidence>
<dbReference type="PANTHER" id="PTHR11857:SF43">
    <property type="entry name" value="GEO07291P1-RELATED"/>
    <property type="match status" value="1"/>
</dbReference>
<dbReference type="AlphaFoldDB" id="A0A6I8WDZ7"/>
<comment type="similarity">
    <text evidence="2">Belongs to the PBP/GOBP family.</text>
</comment>
<evidence type="ECO:0000313" key="7">
    <source>
        <dbReference type="Proteomes" id="UP000001819"/>
    </source>
</evidence>
<dbReference type="CDD" id="cd23992">
    <property type="entry name" value="PBP_GOBP"/>
    <property type="match status" value="1"/>
</dbReference>
<evidence type="ECO:0000256" key="3">
    <source>
        <dbReference type="ARBA" id="ARBA00022525"/>
    </source>
</evidence>
<dbReference type="GO" id="GO:0005549">
    <property type="term" value="F:odorant binding"/>
    <property type="evidence" value="ECO:0007669"/>
    <property type="project" value="InterPro"/>
</dbReference>
<organism evidence="7 8">
    <name type="scientific">Drosophila pseudoobscura pseudoobscura</name>
    <name type="common">Fruit fly</name>
    <dbReference type="NCBI Taxonomy" id="46245"/>
    <lineage>
        <taxon>Eukaryota</taxon>
        <taxon>Metazoa</taxon>
        <taxon>Ecdysozoa</taxon>
        <taxon>Arthropoda</taxon>
        <taxon>Hexapoda</taxon>
        <taxon>Insecta</taxon>
        <taxon>Pterygota</taxon>
        <taxon>Neoptera</taxon>
        <taxon>Endopterygota</taxon>
        <taxon>Diptera</taxon>
        <taxon>Brachycera</taxon>
        <taxon>Muscomorpha</taxon>
        <taxon>Ephydroidea</taxon>
        <taxon>Drosophilidae</taxon>
        <taxon>Drosophila</taxon>
        <taxon>Sophophora</taxon>
    </lineage>
</organism>
<proteinExistence type="inferred from homology"/>
<keyword evidence="5" id="KW-1015">Disulfide bond</keyword>
<dbReference type="GO" id="GO:0005615">
    <property type="term" value="C:extracellular space"/>
    <property type="evidence" value="ECO:0007669"/>
    <property type="project" value="TreeGrafter"/>
</dbReference>
<gene>
    <name evidence="8" type="primary">LOC4801913</name>
</gene>
<reference evidence="8" key="2">
    <citation type="submission" date="2025-08" db="UniProtKB">
        <authorList>
            <consortium name="RefSeq"/>
        </authorList>
    </citation>
    <scope>IDENTIFICATION</scope>
    <source>
        <strain evidence="8">MV-25-SWS-2005</strain>
        <tissue evidence="8">Whole body</tissue>
    </source>
</reference>
<reference evidence="7" key="1">
    <citation type="submission" date="2024-06" db="UniProtKB">
        <authorList>
            <consortium name="RefSeq"/>
        </authorList>
    </citation>
    <scope>NUCLEOTIDE SEQUENCE [LARGE SCALE GENOMIC DNA]</scope>
    <source>
        <strain evidence="7">MV2-25</strain>
    </source>
</reference>
<dbReference type="RefSeq" id="XP_033240784.1">
    <property type="nucleotide sequence ID" value="XM_033384893.1"/>
</dbReference>
<evidence type="ECO:0000256" key="1">
    <source>
        <dbReference type="ARBA" id="ARBA00004613"/>
    </source>
</evidence>
<keyword evidence="4 6" id="KW-0732">Signal</keyword>
<dbReference type="GO" id="GO:0007608">
    <property type="term" value="P:sensory perception of smell"/>
    <property type="evidence" value="ECO:0007669"/>
    <property type="project" value="TreeGrafter"/>
</dbReference>